<evidence type="ECO:0000313" key="1">
    <source>
        <dbReference type="EMBL" id="MPC37880.1"/>
    </source>
</evidence>
<organism evidence="1 2">
    <name type="scientific">Portunus trituberculatus</name>
    <name type="common">Swimming crab</name>
    <name type="synonym">Neptunus trituberculatus</name>
    <dbReference type="NCBI Taxonomy" id="210409"/>
    <lineage>
        <taxon>Eukaryota</taxon>
        <taxon>Metazoa</taxon>
        <taxon>Ecdysozoa</taxon>
        <taxon>Arthropoda</taxon>
        <taxon>Crustacea</taxon>
        <taxon>Multicrustacea</taxon>
        <taxon>Malacostraca</taxon>
        <taxon>Eumalacostraca</taxon>
        <taxon>Eucarida</taxon>
        <taxon>Decapoda</taxon>
        <taxon>Pleocyemata</taxon>
        <taxon>Brachyura</taxon>
        <taxon>Eubrachyura</taxon>
        <taxon>Portunoidea</taxon>
        <taxon>Portunidae</taxon>
        <taxon>Portuninae</taxon>
        <taxon>Portunus</taxon>
    </lineage>
</organism>
<reference evidence="1 2" key="1">
    <citation type="submission" date="2019-05" db="EMBL/GenBank/DDBJ databases">
        <title>Another draft genome of Portunus trituberculatus and its Hox gene families provides insights of decapod evolution.</title>
        <authorList>
            <person name="Jeong J.-H."/>
            <person name="Song I."/>
            <person name="Kim S."/>
            <person name="Choi T."/>
            <person name="Kim D."/>
            <person name="Ryu S."/>
            <person name="Kim W."/>
        </authorList>
    </citation>
    <scope>NUCLEOTIDE SEQUENCE [LARGE SCALE GENOMIC DNA]</scope>
    <source>
        <tissue evidence="1">Muscle</tissue>
    </source>
</reference>
<dbReference type="AlphaFoldDB" id="A0A5B7ESQ1"/>
<accession>A0A5B7ESQ1</accession>
<evidence type="ECO:0000313" key="2">
    <source>
        <dbReference type="Proteomes" id="UP000324222"/>
    </source>
</evidence>
<comment type="caution">
    <text evidence="1">The sequence shown here is derived from an EMBL/GenBank/DDBJ whole genome shotgun (WGS) entry which is preliminary data.</text>
</comment>
<dbReference type="EMBL" id="VSRR010003913">
    <property type="protein sequence ID" value="MPC37880.1"/>
    <property type="molecule type" value="Genomic_DNA"/>
</dbReference>
<gene>
    <name evidence="1" type="ORF">E2C01_031375</name>
</gene>
<proteinExistence type="predicted"/>
<keyword evidence="2" id="KW-1185">Reference proteome</keyword>
<name>A0A5B7ESQ1_PORTR</name>
<sequence>MKMKPKNVTTRRHSSKKAQYTTLTLKKIPLRRLRQYNDAGSFGWSCSRWSLTITSRKQRNKMMKYSCLKDRKEAVLK</sequence>
<dbReference type="Proteomes" id="UP000324222">
    <property type="component" value="Unassembled WGS sequence"/>
</dbReference>
<protein>
    <submittedName>
        <fullName evidence="1">Uncharacterized protein</fullName>
    </submittedName>
</protein>